<evidence type="ECO:0000313" key="2">
    <source>
        <dbReference type="Proteomes" id="UP001241377"/>
    </source>
</evidence>
<proteinExistence type="predicted"/>
<accession>A0ACC2UXB6</accession>
<sequence length="456" mass="51168">MEDETELALLDTRIAKLDKTIAPFGIKPLIKEAHNLENALSILGGTDVTTKIIKSEFAVGKHEESIISRSPDDSNLREYTNAIDRLLKEIERLSKNDLRSAEARIKDYSRLVDLGARNLIALMFRHINEGCVKPLDLSKVARDDWEEITSELDFEPPVQRLVSETVNALRNPCLRSFPEALVDIRVSQPSGKGETVAVADVTYRTVQYLSTLPSFEQIVTTLLTSLGDRNWLMGAVTASQRQTDGDTIMQHFAADMVSALLDQLGSRGRNMRKFVSAIFMLNNRKALGFHPSYVHDPRLTHDHPLCWRRDPVSYMRNHLIGATDVLGTGGENALNRGFWEARAAYMEVWQDLVALLAESTHSGGAVARLTGASGDKQQVKDSLSNFFVRLDELEAMSKQYLLSRQDPDLRERLVQDVRNLVVPAFSSYAGRHAKRVEKYARATPVEIDQRILGMIP</sequence>
<dbReference type="EMBL" id="JASBWR010000145">
    <property type="protein sequence ID" value="KAJ9091704.1"/>
    <property type="molecule type" value="Genomic_DNA"/>
</dbReference>
<name>A0ACC2UXB6_9TREE</name>
<keyword evidence="2" id="KW-1185">Reference proteome</keyword>
<reference evidence="1" key="1">
    <citation type="submission" date="2023-04" db="EMBL/GenBank/DDBJ databases">
        <title>Draft Genome sequencing of Naganishia species isolated from polar environments using Oxford Nanopore Technology.</title>
        <authorList>
            <person name="Leo P."/>
            <person name="Venkateswaran K."/>
        </authorList>
    </citation>
    <scope>NUCLEOTIDE SEQUENCE</scope>
    <source>
        <strain evidence="1">MNA-CCFEE 5261</strain>
    </source>
</reference>
<comment type="caution">
    <text evidence="1">The sequence shown here is derived from an EMBL/GenBank/DDBJ whole genome shotgun (WGS) entry which is preliminary data.</text>
</comment>
<dbReference type="Proteomes" id="UP001241377">
    <property type="component" value="Unassembled WGS sequence"/>
</dbReference>
<protein>
    <submittedName>
        <fullName evidence="1">Uncharacterized protein</fullName>
    </submittedName>
</protein>
<gene>
    <name evidence="1" type="ORF">QFC19_008995</name>
</gene>
<organism evidence="1 2">
    <name type="scientific">Naganishia cerealis</name>
    <dbReference type="NCBI Taxonomy" id="610337"/>
    <lineage>
        <taxon>Eukaryota</taxon>
        <taxon>Fungi</taxon>
        <taxon>Dikarya</taxon>
        <taxon>Basidiomycota</taxon>
        <taxon>Agaricomycotina</taxon>
        <taxon>Tremellomycetes</taxon>
        <taxon>Filobasidiales</taxon>
        <taxon>Filobasidiaceae</taxon>
        <taxon>Naganishia</taxon>
    </lineage>
</organism>
<evidence type="ECO:0000313" key="1">
    <source>
        <dbReference type="EMBL" id="KAJ9091704.1"/>
    </source>
</evidence>